<reference evidence="12" key="1">
    <citation type="submission" date="2016-02" db="EMBL/GenBank/DDBJ databases">
        <title>Comparative genomics of biotechnologically important yeasts.</title>
        <authorList>
            <consortium name="DOE Joint Genome Institute"/>
            <person name="Riley R."/>
            <person name="Haridas S."/>
            <person name="Wolfe K.H."/>
            <person name="Lopes M.R."/>
            <person name="Hittinger C.T."/>
            <person name="Goker M."/>
            <person name="Salamov A."/>
            <person name="Wisecaver J."/>
            <person name="Long T.M."/>
            <person name="Aerts A.L."/>
            <person name="Barry K."/>
            <person name="Choi C."/>
            <person name="Clum A."/>
            <person name="Coughlan A.Y."/>
            <person name="Deshpande S."/>
            <person name="Douglass A.P."/>
            <person name="Hanson S.J."/>
            <person name="Klenk H.-P."/>
            <person name="Labutti K."/>
            <person name="Lapidus A."/>
            <person name="Lindquist E."/>
            <person name="Lipzen A."/>
            <person name="Meier-Kolthoff J.P."/>
            <person name="Ohm R.A."/>
            <person name="Otillar R.P."/>
            <person name="Pangilinan J."/>
            <person name="Peng Y."/>
            <person name="Rokas A."/>
            <person name="Rosa C.A."/>
            <person name="Scheuner C."/>
            <person name="Sibirny A.A."/>
            <person name="Slot J.C."/>
            <person name="Stielow J.B."/>
            <person name="Sun H."/>
            <person name="Kurtzman C.P."/>
            <person name="Blackwell M."/>
            <person name="Jeffries T.W."/>
            <person name="Grigoriev I.V."/>
        </authorList>
    </citation>
    <scope>NUCLEOTIDE SEQUENCE [LARGE SCALE GENOMIC DNA]</scope>
    <source>
        <strain evidence="12">NRRL Y-17796</strain>
    </source>
</reference>
<dbReference type="Proteomes" id="UP000095023">
    <property type="component" value="Unassembled WGS sequence"/>
</dbReference>
<evidence type="ECO:0000313" key="11">
    <source>
        <dbReference type="EMBL" id="ODV89020.1"/>
    </source>
</evidence>
<dbReference type="GO" id="GO:0008270">
    <property type="term" value="F:zinc ion binding"/>
    <property type="evidence" value="ECO:0007669"/>
    <property type="project" value="InterPro"/>
</dbReference>
<evidence type="ECO:0000256" key="2">
    <source>
        <dbReference type="ARBA" id="ARBA00022833"/>
    </source>
</evidence>
<dbReference type="InterPro" id="IPR036864">
    <property type="entry name" value="Zn2-C6_fun-type_DNA-bd_sf"/>
</dbReference>
<gene>
    <name evidence="11" type="ORF">CANCADRAFT_32411</name>
</gene>
<dbReference type="PROSITE" id="PS50048">
    <property type="entry name" value="ZN2_CY6_FUNGAL_2"/>
    <property type="match status" value="1"/>
</dbReference>
<feature type="region of interest" description="Disordered" evidence="9">
    <location>
        <begin position="234"/>
        <end position="297"/>
    </location>
</feature>
<dbReference type="SMART" id="SM00906">
    <property type="entry name" value="Fungal_trans"/>
    <property type="match status" value="1"/>
</dbReference>
<keyword evidence="6" id="KW-0804">Transcription</keyword>
<evidence type="ECO:0000256" key="1">
    <source>
        <dbReference type="ARBA" id="ARBA00022723"/>
    </source>
</evidence>
<evidence type="ECO:0000256" key="5">
    <source>
        <dbReference type="ARBA" id="ARBA00023159"/>
    </source>
</evidence>
<name>A0A1E4TB94_9ASCO</name>
<accession>A0A1E4TB94</accession>
<keyword evidence="12" id="KW-1185">Reference proteome</keyword>
<feature type="compositionally biased region" description="Polar residues" evidence="9">
    <location>
        <begin position="234"/>
        <end position="258"/>
    </location>
</feature>
<dbReference type="SMART" id="SM00066">
    <property type="entry name" value="GAL4"/>
    <property type="match status" value="1"/>
</dbReference>
<proteinExistence type="inferred from homology"/>
<evidence type="ECO:0000256" key="9">
    <source>
        <dbReference type="SAM" id="MobiDB-lite"/>
    </source>
</evidence>
<dbReference type="Pfam" id="PF04082">
    <property type="entry name" value="Fungal_trans"/>
    <property type="match status" value="1"/>
</dbReference>
<feature type="domain" description="Zn(2)-C6 fungal-type" evidence="10">
    <location>
        <begin position="44"/>
        <end position="73"/>
    </location>
</feature>
<protein>
    <recommendedName>
        <fullName evidence="10">Zn(2)-C6 fungal-type domain-containing protein</fullName>
    </recommendedName>
</protein>
<dbReference type="Pfam" id="PF00172">
    <property type="entry name" value="Zn_clus"/>
    <property type="match status" value="1"/>
</dbReference>
<dbReference type="OrthoDB" id="5365785at2759"/>
<feature type="compositionally biased region" description="Polar residues" evidence="9">
    <location>
        <begin position="1"/>
        <end position="16"/>
    </location>
</feature>
<keyword evidence="3" id="KW-0805">Transcription regulation</keyword>
<dbReference type="PANTHER" id="PTHR47663">
    <property type="entry name" value="XYLANOLYTIC TRANSCRIPTIONAL ACTIVATOR XLNR-RELATED"/>
    <property type="match status" value="1"/>
</dbReference>
<evidence type="ECO:0000259" key="10">
    <source>
        <dbReference type="PROSITE" id="PS50048"/>
    </source>
</evidence>
<dbReference type="InterPro" id="IPR001138">
    <property type="entry name" value="Zn2Cys6_DnaBD"/>
</dbReference>
<dbReference type="Gene3D" id="4.10.240.10">
    <property type="entry name" value="Zn(2)-C6 fungal-type DNA-binding domain"/>
    <property type="match status" value="1"/>
</dbReference>
<feature type="region of interest" description="Disordered" evidence="9">
    <location>
        <begin position="72"/>
        <end position="204"/>
    </location>
</feature>
<organism evidence="11 12">
    <name type="scientific">Tortispora caseinolytica NRRL Y-17796</name>
    <dbReference type="NCBI Taxonomy" id="767744"/>
    <lineage>
        <taxon>Eukaryota</taxon>
        <taxon>Fungi</taxon>
        <taxon>Dikarya</taxon>
        <taxon>Ascomycota</taxon>
        <taxon>Saccharomycotina</taxon>
        <taxon>Trigonopsidomycetes</taxon>
        <taxon>Trigonopsidales</taxon>
        <taxon>Trigonopsidaceae</taxon>
        <taxon>Tortispora</taxon>
    </lineage>
</organism>
<dbReference type="InterPro" id="IPR051439">
    <property type="entry name" value="XlnR/Xlr1"/>
</dbReference>
<keyword evidence="7" id="KW-0539">Nucleus</keyword>
<keyword evidence="4" id="KW-0238">DNA-binding</keyword>
<dbReference type="EMBL" id="KV453843">
    <property type="protein sequence ID" value="ODV89020.1"/>
    <property type="molecule type" value="Genomic_DNA"/>
</dbReference>
<keyword evidence="1" id="KW-0479">Metal-binding</keyword>
<dbReference type="InterPro" id="IPR007219">
    <property type="entry name" value="XnlR_reg_dom"/>
</dbReference>
<evidence type="ECO:0000256" key="8">
    <source>
        <dbReference type="ARBA" id="ARBA00037990"/>
    </source>
</evidence>
<evidence type="ECO:0000313" key="12">
    <source>
        <dbReference type="Proteomes" id="UP000095023"/>
    </source>
</evidence>
<sequence length="790" mass="88649">MPDNSAIANDSGNDSDLSLAKRLRNSYPDTSSDTTKNKRRVTYACDNCNRLRTRCDGQSPCMHCTKVSAQCTYTRERKRRGRAASQKPKSNANGKSNETKRHKFSSADVDVPPLHPAPPPAINEPTGSSSPQFFTVDSTAPHSQGYPNFATVAHPPDSSSTSALRSTFASASHELNDADSRESESSFPTFSLRQIQPSPGTPIEKYLQSPISRSTWPGSLDLDNRSDQLDVQSTLPISNGSLMEPNNQSSSTGQNMEMTSPRIPNRPHHQDPITIPNIPKEASNNGSESVETNEHHTGSFSMDYPTGDMLYPILQPIANSLGFIPPTLACDLLESYFNSSPHVLAHVLRRSSILHLERPRPTSRALLYSLMMVSAHSSDHPAMTATPTTRQDVINELLGLTVRNLRPYHNPMVMGTVDDVITYIQLGTVTSASEFKGNSLSWWHCAWSLARDLKLNQEFVSLPEEEREERRRIWWLLYCVDRHLGLCYNRSITITDAESMTLFLPTASDELWHSDSELMPPEVDINGRRRKGVTYTPTGRGIFGYFLPLMSILGGLVDIHQLLLHPTIDTSEVVSSMSRQIMVYMQEYEQVLSAWDTSEGGMPLTYYEDAWRLYARQVLNVFQILVRIPWDPITLLNMSDAEYNRNEISESINYAISVADCINKIFDVDPSLKLMPFFFGIYLLQGSFVLLLATDRSVASTPPAIRKACETIVRAHEVCIVTLNTEYQRNFRRIMRGNLESIYEGDRRSASTASPNADSIYLRKKDESRRRRMDLLSLYRWDAGGSGLAV</sequence>
<feature type="compositionally biased region" description="Pro residues" evidence="9">
    <location>
        <begin position="113"/>
        <end position="122"/>
    </location>
</feature>
<dbReference type="GO" id="GO:0003677">
    <property type="term" value="F:DNA binding"/>
    <property type="evidence" value="ECO:0007669"/>
    <property type="project" value="UniProtKB-KW"/>
</dbReference>
<comment type="similarity">
    <text evidence="8">Belongs to the xlnR/xlr1 family.</text>
</comment>
<dbReference type="GO" id="GO:0006351">
    <property type="term" value="P:DNA-templated transcription"/>
    <property type="evidence" value="ECO:0007669"/>
    <property type="project" value="InterPro"/>
</dbReference>
<keyword evidence="2" id="KW-0862">Zinc</keyword>
<feature type="region of interest" description="Disordered" evidence="9">
    <location>
        <begin position="1"/>
        <end position="35"/>
    </location>
</feature>
<keyword evidence="5" id="KW-0010">Activator</keyword>
<feature type="compositionally biased region" description="Polar residues" evidence="9">
    <location>
        <begin position="125"/>
        <end position="146"/>
    </location>
</feature>
<dbReference type="SUPFAM" id="SSF57701">
    <property type="entry name" value="Zn2/Cys6 DNA-binding domain"/>
    <property type="match status" value="1"/>
</dbReference>
<feature type="compositionally biased region" description="Polar residues" evidence="9">
    <location>
        <begin position="157"/>
        <end position="170"/>
    </location>
</feature>
<feature type="compositionally biased region" description="Polar residues" evidence="9">
    <location>
        <begin position="185"/>
        <end position="198"/>
    </location>
</feature>
<dbReference type="PANTHER" id="PTHR47663:SF1">
    <property type="entry name" value="XYLANOLYTIC TRANSCRIPTIONAL ACTIVATOR XLNR-RELATED"/>
    <property type="match status" value="1"/>
</dbReference>
<evidence type="ECO:0000256" key="3">
    <source>
        <dbReference type="ARBA" id="ARBA00023015"/>
    </source>
</evidence>
<evidence type="ECO:0000256" key="6">
    <source>
        <dbReference type="ARBA" id="ARBA00023163"/>
    </source>
</evidence>
<dbReference type="AlphaFoldDB" id="A0A1E4TB94"/>
<evidence type="ECO:0000256" key="7">
    <source>
        <dbReference type="ARBA" id="ARBA00023242"/>
    </source>
</evidence>
<feature type="compositionally biased region" description="Basic and acidic residues" evidence="9">
    <location>
        <begin position="174"/>
        <end position="184"/>
    </location>
</feature>
<feature type="compositionally biased region" description="Polar residues" evidence="9">
    <location>
        <begin position="87"/>
        <end position="96"/>
    </location>
</feature>
<dbReference type="CDD" id="cd00067">
    <property type="entry name" value="GAL4"/>
    <property type="match status" value="1"/>
</dbReference>
<dbReference type="GO" id="GO:0000981">
    <property type="term" value="F:DNA-binding transcription factor activity, RNA polymerase II-specific"/>
    <property type="evidence" value="ECO:0007669"/>
    <property type="project" value="InterPro"/>
</dbReference>
<evidence type="ECO:0000256" key="4">
    <source>
        <dbReference type="ARBA" id="ARBA00023125"/>
    </source>
</evidence>
<dbReference type="CDD" id="cd12148">
    <property type="entry name" value="fungal_TF_MHR"/>
    <property type="match status" value="1"/>
</dbReference>